<dbReference type="GO" id="GO:0017178">
    <property type="term" value="F:diphthine-ammonia ligase activity"/>
    <property type="evidence" value="ECO:0007669"/>
    <property type="project" value="TreeGrafter"/>
</dbReference>
<evidence type="ECO:0000313" key="2">
    <source>
        <dbReference type="EMBL" id="AAB90521.1"/>
    </source>
</evidence>
<dbReference type="PIR" id="H69339">
    <property type="entry name" value="H69339"/>
</dbReference>
<dbReference type="Gene3D" id="3.90.1490.10">
    <property type="entry name" value="putative n-type atp pyrophosphatase, domain 2"/>
    <property type="match status" value="1"/>
</dbReference>
<evidence type="ECO:0000259" key="1">
    <source>
        <dbReference type="Pfam" id="PF01902"/>
    </source>
</evidence>
<accession>O29538</accession>
<sequence length="214" mass="24575">MSMTAGKTIAMWSGGKDSCLALWRAMKEMEVDSLVCMMQHGKARAHGINAEIVKAQAESIGIDIVVEEATWEDYGRRLKGIFHRLGVERAVFGDIYLEEHRTWIERVCRESGVKPFFPLWGESTEKLAEEFIEAGFEAYVIATKKEFRDLLGRRFDRKFVDEVKKRGIDPCGEDGEFHTLVVDGPIFEKRLEVKLLDAYEGERYWHLGVELLRA</sequence>
<dbReference type="InterPro" id="IPR030662">
    <property type="entry name" value="DPH6/MJ0570"/>
</dbReference>
<dbReference type="EMBL" id="AE000782">
    <property type="protein sequence ID" value="AAB90521.1"/>
    <property type="molecule type" value="Genomic_DNA"/>
</dbReference>
<dbReference type="EnsemblBacteria" id="AAB90521">
    <property type="protein sequence ID" value="AAB90521"/>
    <property type="gene ID" value="AF_0720"/>
</dbReference>
<evidence type="ECO:0000313" key="3">
    <source>
        <dbReference type="Proteomes" id="UP000002199"/>
    </source>
</evidence>
<name>O29538_ARCFU</name>
<dbReference type="KEGG" id="afu:AF_0720"/>
<dbReference type="InterPro" id="IPR014729">
    <property type="entry name" value="Rossmann-like_a/b/a_fold"/>
</dbReference>
<proteinExistence type="predicted"/>
<dbReference type="InterPro" id="IPR002761">
    <property type="entry name" value="Diphthami_syn_dom"/>
</dbReference>
<keyword evidence="3" id="KW-1185">Reference proteome</keyword>
<feature type="domain" description="Diphthamide synthase" evidence="1">
    <location>
        <begin position="6"/>
        <end position="213"/>
    </location>
</feature>
<dbReference type="CDD" id="cd01994">
    <property type="entry name" value="AANH_PF0828-like"/>
    <property type="match status" value="1"/>
</dbReference>
<protein>
    <recommendedName>
        <fullName evidence="1">Diphthamide synthase domain-containing protein</fullName>
    </recommendedName>
</protein>
<dbReference type="PANTHER" id="PTHR12196:SF2">
    <property type="entry name" value="DIPHTHINE--AMMONIA LIGASE"/>
    <property type="match status" value="1"/>
</dbReference>
<dbReference type="Proteomes" id="UP000002199">
    <property type="component" value="Chromosome"/>
</dbReference>
<dbReference type="Pfam" id="PF01902">
    <property type="entry name" value="Diphthami_syn_2"/>
    <property type="match status" value="1"/>
</dbReference>
<dbReference type="NCBIfam" id="TIGR00290">
    <property type="entry name" value="MJ0570_dom"/>
    <property type="match status" value="1"/>
</dbReference>
<dbReference type="HOGENOM" id="CLU_010289_1_0_2"/>
<dbReference type="PANTHER" id="PTHR12196">
    <property type="entry name" value="DOMAIN OF UNKNOWN FUNCTION 71 DUF71 -CONTAINING PROTEIN"/>
    <property type="match status" value="1"/>
</dbReference>
<dbReference type="STRING" id="224325.AF_0720"/>
<dbReference type="SUPFAM" id="SSF52402">
    <property type="entry name" value="Adenine nucleotide alpha hydrolases-like"/>
    <property type="match status" value="1"/>
</dbReference>
<dbReference type="PhylomeDB" id="O29538"/>
<dbReference type="Gene3D" id="3.40.50.620">
    <property type="entry name" value="HUPs"/>
    <property type="match status" value="1"/>
</dbReference>
<reference evidence="2 3" key="1">
    <citation type="journal article" date="1997" name="Nature">
        <title>The complete genome sequence of the hyperthermophilic, sulphate-reducing archaeon Archaeoglobus fulgidus.</title>
        <authorList>
            <person name="Klenk H.P."/>
            <person name="Clayton R.A."/>
            <person name="Tomb J."/>
            <person name="White O."/>
            <person name="Nelson K.E."/>
            <person name="Ketchum K.A."/>
            <person name="Dodson R.J."/>
            <person name="Gwinn M."/>
            <person name="Hickey E.K."/>
            <person name="Peterson J.D."/>
            <person name="Richardson D.L."/>
            <person name="Kerlavage A.R."/>
            <person name="Graham D.E."/>
            <person name="Kyrpides N.C."/>
            <person name="Fleischmann R.D."/>
            <person name="Quackenbush J."/>
            <person name="Lee N.H."/>
            <person name="Sutton G.G."/>
            <person name="Gill S."/>
            <person name="Kirkness E.F."/>
            <person name="Dougherty B.A."/>
            <person name="McKenney K."/>
            <person name="Adams M.D."/>
            <person name="Loftus B."/>
            <person name="Peterson S."/>
            <person name="Reich C.I."/>
            <person name="McNeil L.K."/>
            <person name="Badger J.H."/>
            <person name="Glodek A."/>
            <person name="Zhou L."/>
            <person name="Overbeek R."/>
            <person name="Gocayne J.D."/>
            <person name="Weidman J.F."/>
            <person name="McDonald L."/>
            <person name="Utterback T."/>
            <person name="Cotton M.D."/>
            <person name="Spriggs T."/>
            <person name="Artiach P."/>
            <person name="Kaine B.P."/>
            <person name="Sykes S.M."/>
            <person name="Sadow P.W."/>
            <person name="D'Andrea K.P."/>
            <person name="Bowman C."/>
            <person name="Fujii C."/>
            <person name="Garland S.A."/>
            <person name="Mason T.M."/>
            <person name="Olsen G.J."/>
            <person name="Fraser C.M."/>
            <person name="Smith H.O."/>
            <person name="Woese C.R."/>
            <person name="Venter J.C."/>
        </authorList>
    </citation>
    <scope>NUCLEOTIDE SEQUENCE [LARGE SCALE GENOMIC DNA]</scope>
    <source>
        <strain evidence="3">ATCC 49558 / DSM 4304 / JCM 9628 / NBRC 100126 / VC-16</strain>
    </source>
</reference>
<organism evidence="2 3">
    <name type="scientific">Archaeoglobus fulgidus (strain ATCC 49558 / DSM 4304 / JCM 9628 / NBRC 100126 / VC-16)</name>
    <dbReference type="NCBI Taxonomy" id="224325"/>
    <lineage>
        <taxon>Archaea</taxon>
        <taxon>Methanobacteriati</taxon>
        <taxon>Methanobacteriota</taxon>
        <taxon>Archaeoglobi</taxon>
        <taxon>Archaeoglobales</taxon>
        <taxon>Archaeoglobaceae</taxon>
        <taxon>Archaeoglobus</taxon>
    </lineage>
</organism>
<dbReference type="PaxDb" id="224325-AF_0720"/>
<dbReference type="AlphaFoldDB" id="O29538"/>
<dbReference type="eggNOG" id="arCOG00036">
    <property type="taxonomic scope" value="Archaea"/>
</dbReference>
<dbReference type="GO" id="GO:0017183">
    <property type="term" value="P:protein histidyl modification to diphthamide"/>
    <property type="evidence" value="ECO:0007669"/>
    <property type="project" value="TreeGrafter"/>
</dbReference>
<dbReference type="SMR" id="O29538"/>
<gene>
    <name evidence="2" type="ordered locus">AF_0720</name>
</gene>